<evidence type="ECO:0000256" key="1">
    <source>
        <dbReference type="ARBA" id="ARBA00023015"/>
    </source>
</evidence>
<accession>A0A6J7CK33</accession>
<protein>
    <submittedName>
        <fullName evidence="5">Unannotated protein</fullName>
    </submittedName>
</protein>
<name>A0A6J7CK33_9ZZZZ</name>
<organism evidence="5">
    <name type="scientific">freshwater metagenome</name>
    <dbReference type="NCBI Taxonomy" id="449393"/>
    <lineage>
        <taxon>unclassified sequences</taxon>
        <taxon>metagenomes</taxon>
        <taxon>ecological metagenomes</taxon>
    </lineage>
</organism>
<dbReference type="SUPFAM" id="SSF46689">
    <property type="entry name" value="Homeodomain-like"/>
    <property type="match status" value="1"/>
</dbReference>
<keyword evidence="3" id="KW-0804">Transcription</keyword>
<dbReference type="InterPro" id="IPR009057">
    <property type="entry name" value="Homeodomain-like_sf"/>
</dbReference>
<dbReference type="InterPro" id="IPR036271">
    <property type="entry name" value="Tet_transcr_reg_TetR-rel_C_sf"/>
</dbReference>
<dbReference type="AlphaFoldDB" id="A0A6J7CK33"/>
<dbReference type="PRINTS" id="PR00455">
    <property type="entry name" value="HTHTETR"/>
</dbReference>
<dbReference type="PANTHER" id="PTHR30055">
    <property type="entry name" value="HTH-TYPE TRANSCRIPTIONAL REGULATOR RUTR"/>
    <property type="match status" value="1"/>
</dbReference>
<dbReference type="SUPFAM" id="SSF48498">
    <property type="entry name" value="Tetracyclin repressor-like, C-terminal domain"/>
    <property type="match status" value="1"/>
</dbReference>
<gene>
    <name evidence="5" type="ORF">UFOPK3389_00052</name>
</gene>
<evidence type="ECO:0000256" key="3">
    <source>
        <dbReference type="ARBA" id="ARBA00023163"/>
    </source>
</evidence>
<dbReference type="PROSITE" id="PS50977">
    <property type="entry name" value="HTH_TETR_2"/>
    <property type="match status" value="1"/>
</dbReference>
<evidence type="ECO:0000313" key="5">
    <source>
        <dbReference type="EMBL" id="CAB4857435.1"/>
    </source>
</evidence>
<dbReference type="GO" id="GO:0003700">
    <property type="term" value="F:DNA-binding transcription factor activity"/>
    <property type="evidence" value="ECO:0007669"/>
    <property type="project" value="TreeGrafter"/>
</dbReference>
<feature type="domain" description="HTH tetR-type" evidence="4">
    <location>
        <begin position="10"/>
        <end position="69"/>
    </location>
</feature>
<reference evidence="5" key="1">
    <citation type="submission" date="2020-05" db="EMBL/GenBank/DDBJ databases">
        <authorList>
            <person name="Chiriac C."/>
            <person name="Salcher M."/>
            <person name="Ghai R."/>
            <person name="Kavagutti S V."/>
        </authorList>
    </citation>
    <scope>NUCLEOTIDE SEQUENCE</scope>
</reference>
<dbReference type="Gene3D" id="1.10.357.10">
    <property type="entry name" value="Tetracycline Repressor, domain 2"/>
    <property type="match status" value="1"/>
</dbReference>
<evidence type="ECO:0000259" key="4">
    <source>
        <dbReference type="PROSITE" id="PS50977"/>
    </source>
</evidence>
<dbReference type="InterPro" id="IPR001647">
    <property type="entry name" value="HTH_TetR"/>
</dbReference>
<dbReference type="InterPro" id="IPR050109">
    <property type="entry name" value="HTH-type_TetR-like_transc_reg"/>
</dbReference>
<keyword evidence="1" id="KW-0805">Transcription regulation</keyword>
<dbReference type="InterPro" id="IPR049445">
    <property type="entry name" value="TetR_SbtR-like_C"/>
</dbReference>
<proteinExistence type="predicted"/>
<dbReference type="Pfam" id="PF21597">
    <property type="entry name" value="TetR_C_43"/>
    <property type="match status" value="1"/>
</dbReference>
<sequence length="183" mass="19691">MVRKPRVDSVRNRGLILAAARQEIAERGPEVGMDEIASRAEVAVGTLYRHFPTKEALVTAIVGESMEQVADDAERRLALCEAGEPARVQLVAFIEALITLSAENQAVLAAMEALGASKGTDSAEARATTAITRLIELGHKSSSVPSHVTVEDVYMLLATAPYGQSTSVRDRWLDLMLTGLMTE</sequence>
<keyword evidence="2" id="KW-0238">DNA-binding</keyword>
<dbReference type="GO" id="GO:0000976">
    <property type="term" value="F:transcription cis-regulatory region binding"/>
    <property type="evidence" value="ECO:0007669"/>
    <property type="project" value="TreeGrafter"/>
</dbReference>
<dbReference type="EMBL" id="CAFBLL010000004">
    <property type="protein sequence ID" value="CAB4857435.1"/>
    <property type="molecule type" value="Genomic_DNA"/>
</dbReference>
<dbReference type="Pfam" id="PF00440">
    <property type="entry name" value="TetR_N"/>
    <property type="match status" value="1"/>
</dbReference>
<dbReference type="PANTHER" id="PTHR30055:SF234">
    <property type="entry name" value="HTH-TYPE TRANSCRIPTIONAL REGULATOR BETI"/>
    <property type="match status" value="1"/>
</dbReference>
<evidence type="ECO:0000256" key="2">
    <source>
        <dbReference type="ARBA" id="ARBA00023125"/>
    </source>
</evidence>